<reference evidence="1" key="1">
    <citation type="submission" date="2014-05" db="EMBL/GenBank/DDBJ databases">
        <authorList>
            <person name="Chronopoulou M."/>
        </authorList>
    </citation>
    <scope>NUCLEOTIDE SEQUENCE</scope>
    <source>
        <tissue evidence="1">Whole organism</tissue>
    </source>
</reference>
<evidence type="ECO:0000313" key="1">
    <source>
        <dbReference type="EMBL" id="CDW28680.1"/>
    </source>
</evidence>
<dbReference type="EMBL" id="HACA01011319">
    <property type="protein sequence ID" value="CDW28680.1"/>
    <property type="molecule type" value="Transcribed_RNA"/>
</dbReference>
<proteinExistence type="predicted"/>
<accession>A0A0K2TS88</accession>
<name>A0A0K2TS88_LEPSM</name>
<protein>
    <submittedName>
        <fullName evidence="1">Uncharacterized protein</fullName>
    </submittedName>
</protein>
<dbReference type="AlphaFoldDB" id="A0A0K2TS88"/>
<sequence>MLCPMMKIQCRMGMGKKPKINIVTLKVRRMFRRRERIIIMTFH</sequence>
<organism evidence="1">
    <name type="scientific">Lepeophtheirus salmonis</name>
    <name type="common">Salmon louse</name>
    <name type="synonym">Caligus salmonis</name>
    <dbReference type="NCBI Taxonomy" id="72036"/>
    <lineage>
        <taxon>Eukaryota</taxon>
        <taxon>Metazoa</taxon>
        <taxon>Ecdysozoa</taxon>
        <taxon>Arthropoda</taxon>
        <taxon>Crustacea</taxon>
        <taxon>Multicrustacea</taxon>
        <taxon>Hexanauplia</taxon>
        <taxon>Copepoda</taxon>
        <taxon>Siphonostomatoida</taxon>
        <taxon>Caligidae</taxon>
        <taxon>Lepeophtheirus</taxon>
    </lineage>
</organism>